<protein>
    <submittedName>
        <fullName evidence="1">Protein REDUCED WALL ACETYLATION 4</fullName>
    </submittedName>
</protein>
<dbReference type="AlphaFoldDB" id="A0A2P2M5B7"/>
<evidence type="ECO:0000313" key="1">
    <source>
        <dbReference type="EMBL" id="MBX25403.1"/>
    </source>
</evidence>
<name>A0A2P2M5B7_RHIMU</name>
<organism evidence="1">
    <name type="scientific">Rhizophora mucronata</name>
    <name type="common">Asiatic mangrove</name>
    <dbReference type="NCBI Taxonomy" id="61149"/>
    <lineage>
        <taxon>Eukaryota</taxon>
        <taxon>Viridiplantae</taxon>
        <taxon>Streptophyta</taxon>
        <taxon>Embryophyta</taxon>
        <taxon>Tracheophyta</taxon>
        <taxon>Spermatophyta</taxon>
        <taxon>Magnoliopsida</taxon>
        <taxon>eudicotyledons</taxon>
        <taxon>Gunneridae</taxon>
        <taxon>Pentapetalae</taxon>
        <taxon>rosids</taxon>
        <taxon>fabids</taxon>
        <taxon>Malpighiales</taxon>
        <taxon>Rhizophoraceae</taxon>
        <taxon>Rhizophora</taxon>
    </lineage>
</organism>
<sequence length="75" mass="9164">MFEKCHPVFPQLHFDTFCVAWEDYTGDLYFTNPYLVKIRDSRWSTKIVAFSNSRLPIVKFYPHYFRIHCCFLQTF</sequence>
<proteinExistence type="predicted"/>
<dbReference type="EMBL" id="GGEC01044919">
    <property type="protein sequence ID" value="MBX25403.1"/>
    <property type="molecule type" value="Transcribed_RNA"/>
</dbReference>
<reference evidence="1" key="1">
    <citation type="submission" date="2018-02" db="EMBL/GenBank/DDBJ databases">
        <title>Rhizophora mucronata_Transcriptome.</title>
        <authorList>
            <person name="Meera S.P."/>
            <person name="Sreeshan A."/>
            <person name="Augustine A."/>
        </authorList>
    </citation>
    <scope>NUCLEOTIDE SEQUENCE</scope>
    <source>
        <tissue evidence="1">Leaf</tissue>
    </source>
</reference>
<accession>A0A2P2M5B7</accession>